<protein>
    <submittedName>
        <fullName evidence="2">OpgC domain-containing protein</fullName>
    </submittedName>
</protein>
<reference evidence="2 3" key="1">
    <citation type="submission" date="2023-05" db="EMBL/GenBank/DDBJ databases">
        <title>Chelatococcus sp. nov., a moderately thermophilic bacterium isolated from hot spring microbial mat.</title>
        <authorList>
            <person name="Hu C.-J."/>
            <person name="Li W.-J."/>
        </authorList>
    </citation>
    <scope>NUCLEOTIDE SEQUENCE [LARGE SCALE GENOMIC DNA]</scope>
    <source>
        <strain evidence="2 3">SYSU G07232</strain>
    </source>
</reference>
<dbReference type="RefSeq" id="WP_283740623.1">
    <property type="nucleotide sequence ID" value="NZ_JASJEV010000005.1"/>
</dbReference>
<evidence type="ECO:0000313" key="3">
    <source>
        <dbReference type="Proteomes" id="UP001321492"/>
    </source>
</evidence>
<name>A0ABT7AGY9_9HYPH</name>
<organism evidence="2 3">
    <name type="scientific">Chelatococcus albus</name>
    <dbReference type="NCBI Taxonomy" id="3047466"/>
    <lineage>
        <taxon>Bacteria</taxon>
        <taxon>Pseudomonadati</taxon>
        <taxon>Pseudomonadota</taxon>
        <taxon>Alphaproteobacteria</taxon>
        <taxon>Hyphomicrobiales</taxon>
        <taxon>Chelatococcaceae</taxon>
        <taxon>Chelatococcus</taxon>
    </lineage>
</organism>
<dbReference type="PANTHER" id="PTHR38592:SF3">
    <property type="entry name" value="BLL4819 PROTEIN"/>
    <property type="match status" value="1"/>
</dbReference>
<dbReference type="Proteomes" id="UP001321492">
    <property type="component" value="Unassembled WGS sequence"/>
</dbReference>
<dbReference type="EMBL" id="JASJEV010000005">
    <property type="protein sequence ID" value="MDJ1158641.1"/>
    <property type="molecule type" value="Genomic_DNA"/>
</dbReference>
<evidence type="ECO:0000256" key="1">
    <source>
        <dbReference type="SAM" id="MobiDB-lite"/>
    </source>
</evidence>
<sequence>MRNDGRVETKDFWRGPILAIIFVNHVPGNLLEHATPRNFGFSDPAEAFVFLSGLAVSYAYHPRLPRGRPASRPKPGGAPACSLPCIS</sequence>
<dbReference type="InterPro" id="IPR014550">
    <property type="entry name" value="UCP028704_OpgC"/>
</dbReference>
<gene>
    <name evidence="2" type="primary">opgC</name>
    <name evidence="2" type="ORF">QNA08_10380</name>
</gene>
<accession>A0ABT7AGY9</accession>
<comment type="caution">
    <text evidence="2">The sequence shown here is derived from an EMBL/GenBank/DDBJ whole genome shotgun (WGS) entry which is preliminary data.</text>
</comment>
<dbReference type="PANTHER" id="PTHR38592">
    <property type="entry name" value="BLL4819 PROTEIN"/>
    <property type="match status" value="1"/>
</dbReference>
<evidence type="ECO:0000313" key="2">
    <source>
        <dbReference type="EMBL" id="MDJ1158641.1"/>
    </source>
</evidence>
<feature type="region of interest" description="Disordered" evidence="1">
    <location>
        <begin position="65"/>
        <end position="87"/>
    </location>
</feature>
<proteinExistence type="predicted"/>
<keyword evidence="3" id="KW-1185">Reference proteome</keyword>
<dbReference type="Pfam" id="PF10129">
    <property type="entry name" value="OpgC_C"/>
    <property type="match status" value="1"/>
</dbReference>